<evidence type="ECO:0000256" key="1">
    <source>
        <dbReference type="SAM" id="Coils"/>
    </source>
</evidence>
<feature type="region of interest" description="Disordered" evidence="2">
    <location>
        <begin position="518"/>
        <end position="546"/>
    </location>
</feature>
<evidence type="ECO:0008006" key="5">
    <source>
        <dbReference type="Google" id="ProtNLM"/>
    </source>
</evidence>
<feature type="region of interest" description="Disordered" evidence="2">
    <location>
        <begin position="444"/>
        <end position="477"/>
    </location>
</feature>
<feature type="coiled-coil region" evidence="1">
    <location>
        <begin position="365"/>
        <end position="428"/>
    </location>
</feature>
<feature type="region of interest" description="Disordered" evidence="2">
    <location>
        <begin position="562"/>
        <end position="648"/>
    </location>
</feature>
<dbReference type="EMBL" id="JAFJMO010000004">
    <property type="protein sequence ID" value="KAJ8279347.1"/>
    <property type="molecule type" value="Genomic_DNA"/>
</dbReference>
<sequence>MAHAGHNPVCFRWKRLTKNKAVASKVQFNDGDIAKWRKKVEMASELALSEVFPSQKTASKRRNSQAVMLQNIEQLHDHDEAYSEAQDLLNNWMSRKLHLELEVEEDKDTVITRETDSLFAPPSPFRQHSNFDDLYSHLDQEAEDCAVHNVLQELMELEMVDSGVAEDLMSDMERKKTRKNNALVPMEMRHQLVRDSQAQRDAEHLKQQERKFLKEVKEKAQRRERQEQRRRRQEERQQEELLQQEVVQLRRKMVEQRNLEQRARLMKRESQNKKTLILASPPPDLVPTVPKMQQVQEQQKREELSRLHVVQSKVHMLNLRILQNHFSKWYSTALERRVQMGNAAALHDWRSQLRVWREWRSLVWAGRKEREARSTEEELRSENRRCQVALENDRWRLLRRCLHAWRILVQAEQNRQDLFNQQEETQHKIAALINAAKSGKLGASNTVPSAPYPSLPTTTVPPETTSTQSQGVDGVPQRFGRKEERCKEQQGIVAEQCQHLREQRRQLLLEEQRLLKHQRKEQGMVGKKQQSQSTPRPCPDPEELPEGPRCVQQVAMVVHSAPETSLQPRPSSLVTAMEERARQRAERKRELKEMKRRKEEERQTLMRVEEEQRQQERNEEKKREAEMRREKRRQLREREIERQHKAEQEKQMFDKAVEHHHRALLLHHGLIPLKRLLKKSHTQNQLAQAQYRASLQRRFLLIWLQAAGKSVAEKEARATHMYQHILLRRILHFWLKMKEYAVVQKMQAEQFCQTRILHRTLMSLQDHVANERFAAWDKERQAKEHWLRRMKQKCFCAWQELPRLLREERGREERRDLLRRRVAEILPDFHRSSAVEAWGSPAL</sequence>
<name>A0A9Q1I224_CONCO</name>
<dbReference type="Proteomes" id="UP001152803">
    <property type="component" value="Unassembled WGS sequence"/>
</dbReference>
<evidence type="ECO:0000313" key="3">
    <source>
        <dbReference type="EMBL" id="KAJ8279347.1"/>
    </source>
</evidence>
<gene>
    <name evidence="3" type="ORF">COCON_G00064130</name>
</gene>
<keyword evidence="4" id="KW-1185">Reference proteome</keyword>
<dbReference type="AlphaFoldDB" id="A0A9Q1I224"/>
<protein>
    <recommendedName>
        <fullName evidence="5">Coiled-coil domain containing 191</fullName>
    </recommendedName>
</protein>
<dbReference type="OrthoDB" id="6256972at2759"/>
<keyword evidence="1" id="KW-0175">Coiled coil</keyword>
<feature type="compositionally biased region" description="Basic and acidic residues" evidence="2">
    <location>
        <begin position="636"/>
        <end position="648"/>
    </location>
</feature>
<dbReference type="InterPro" id="IPR052270">
    <property type="entry name" value="CACF_protein"/>
</dbReference>
<feature type="compositionally biased region" description="Polar residues" evidence="2">
    <location>
        <begin position="562"/>
        <end position="574"/>
    </location>
</feature>
<comment type="caution">
    <text evidence="3">The sequence shown here is derived from an EMBL/GenBank/DDBJ whole genome shotgun (WGS) entry which is preliminary data.</text>
</comment>
<proteinExistence type="predicted"/>
<organism evidence="3 4">
    <name type="scientific">Conger conger</name>
    <name type="common">Conger eel</name>
    <name type="synonym">Muraena conger</name>
    <dbReference type="NCBI Taxonomy" id="82655"/>
    <lineage>
        <taxon>Eukaryota</taxon>
        <taxon>Metazoa</taxon>
        <taxon>Chordata</taxon>
        <taxon>Craniata</taxon>
        <taxon>Vertebrata</taxon>
        <taxon>Euteleostomi</taxon>
        <taxon>Actinopterygii</taxon>
        <taxon>Neopterygii</taxon>
        <taxon>Teleostei</taxon>
        <taxon>Anguilliformes</taxon>
        <taxon>Congridae</taxon>
        <taxon>Conger</taxon>
    </lineage>
</organism>
<evidence type="ECO:0000313" key="4">
    <source>
        <dbReference type="Proteomes" id="UP001152803"/>
    </source>
</evidence>
<feature type="compositionally biased region" description="Low complexity" evidence="2">
    <location>
        <begin position="455"/>
        <end position="469"/>
    </location>
</feature>
<dbReference type="PANTHER" id="PTHR22028:SF5">
    <property type="entry name" value="COILED-COIL DOMAIN-CONTAINING PROTEIN 191"/>
    <property type="match status" value="1"/>
</dbReference>
<reference evidence="3" key="1">
    <citation type="journal article" date="2023" name="Science">
        <title>Genome structures resolve the early diversification of teleost fishes.</title>
        <authorList>
            <person name="Parey E."/>
            <person name="Louis A."/>
            <person name="Montfort J."/>
            <person name="Bouchez O."/>
            <person name="Roques C."/>
            <person name="Iampietro C."/>
            <person name="Lluch J."/>
            <person name="Castinel A."/>
            <person name="Donnadieu C."/>
            <person name="Desvignes T."/>
            <person name="Floi Bucao C."/>
            <person name="Jouanno E."/>
            <person name="Wen M."/>
            <person name="Mejri S."/>
            <person name="Dirks R."/>
            <person name="Jansen H."/>
            <person name="Henkel C."/>
            <person name="Chen W.J."/>
            <person name="Zahm M."/>
            <person name="Cabau C."/>
            <person name="Klopp C."/>
            <person name="Thompson A.W."/>
            <person name="Robinson-Rechavi M."/>
            <person name="Braasch I."/>
            <person name="Lecointre G."/>
            <person name="Bobe J."/>
            <person name="Postlethwait J.H."/>
            <person name="Berthelot C."/>
            <person name="Roest Crollius H."/>
            <person name="Guiguen Y."/>
        </authorList>
    </citation>
    <scope>NUCLEOTIDE SEQUENCE</scope>
    <source>
        <strain evidence="3">Concon-B</strain>
    </source>
</reference>
<evidence type="ECO:0000256" key="2">
    <source>
        <dbReference type="SAM" id="MobiDB-lite"/>
    </source>
</evidence>
<accession>A0A9Q1I224</accession>
<feature type="compositionally biased region" description="Basic and acidic residues" evidence="2">
    <location>
        <begin position="577"/>
        <end position="629"/>
    </location>
</feature>
<feature type="region of interest" description="Disordered" evidence="2">
    <location>
        <begin position="212"/>
        <end position="238"/>
    </location>
</feature>
<dbReference type="PANTHER" id="PTHR22028">
    <property type="entry name" value="SFI1 SPINDLE BODY DOMAIN-CONTAINING PROTEIN-RELATED"/>
    <property type="match status" value="1"/>
</dbReference>